<keyword evidence="2" id="KW-1185">Reference proteome</keyword>
<sequence>MLEDDEEEIFEGLYDDGHWEWSERARELLFVSNISKVENTFAVILPTFVGSLEFKDDLDLNQQQRFRKQVQRKPTEGDVVTLQDVKDVALFTASRTMLSPSLIDVLHFQVTQRFLRSLILYSQYYLQISDEMSRRLLDVKVLADKSGLVEAEFCENLEDLRLLVAKEYCNILLGIGEFSKYHHMGPKRRMSSLLKTDTLLFETFLRISIQIIWLTLGRKSFDQIEFEVHRLFKSPQFNIIDNKIRRRSIAKISLEERRVLLGHCVRRGKKVNTRSPLINEILCRRDIDYHILGLGVAQYAWLPARLRYFETVLTSPEKEFADLDISLGIIGLPRWRFDTVLKERNASILTTGPSASLKGSGTRSKKSMVSVLPKKMYNDICIPKKEPM</sequence>
<comment type="caution">
    <text evidence="1">The sequence shown here is derived from an EMBL/GenBank/DDBJ whole genome shotgun (WGS) entry which is preliminary data.</text>
</comment>
<reference evidence="1 2" key="1">
    <citation type="journal article" date="2021" name="Front. Genet.">
        <title>Chromosome-Level Genome Assembly Reveals Significant Gene Expansion in the Toll and IMD Signaling Pathways of Dendrolimus kikuchii.</title>
        <authorList>
            <person name="Zhou J."/>
            <person name="Wu P."/>
            <person name="Xiong Z."/>
            <person name="Liu N."/>
            <person name="Zhao N."/>
            <person name="Ji M."/>
            <person name="Qiu Y."/>
            <person name="Yang B."/>
        </authorList>
    </citation>
    <scope>NUCLEOTIDE SEQUENCE [LARGE SCALE GENOMIC DNA]</scope>
    <source>
        <strain evidence="1">Ann1</strain>
    </source>
</reference>
<name>A0ACC1D6A1_9NEOP</name>
<dbReference type="EMBL" id="CM034394">
    <property type="protein sequence ID" value="KAJ0179335.1"/>
    <property type="molecule type" value="Genomic_DNA"/>
</dbReference>
<protein>
    <submittedName>
        <fullName evidence="1">Uncharacterized protein</fullName>
    </submittedName>
</protein>
<evidence type="ECO:0000313" key="2">
    <source>
        <dbReference type="Proteomes" id="UP000824533"/>
    </source>
</evidence>
<organism evidence="1 2">
    <name type="scientific">Dendrolimus kikuchii</name>
    <dbReference type="NCBI Taxonomy" id="765133"/>
    <lineage>
        <taxon>Eukaryota</taxon>
        <taxon>Metazoa</taxon>
        <taxon>Ecdysozoa</taxon>
        <taxon>Arthropoda</taxon>
        <taxon>Hexapoda</taxon>
        <taxon>Insecta</taxon>
        <taxon>Pterygota</taxon>
        <taxon>Neoptera</taxon>
        <taxon>Endopterygota</taxon>
        <taxon>Lepidoptera</taxon>
        <taxon>Glossata</taxon>
        <taxon>Ditrysia</taxon>
        <taxon>Bombycoidea</taxon>
        <taxon>Lasiocampidae</taxon>
        <taxon>Dendrolimus</taxon>
    </lineage>
</organism>
<dbReference type="Proteomes" id="UP000824533">
    <property type="component" value="Linkage Group LG08"/>
</dbReference>
<evidence type="ECO:0000313" key="1">
    <source>
        <dbReference type="EMBL" id="KAJ0179335.1"/>
    </source>
</evidence>
<accession>A0ACC1D6A1</accession>
<gene>
    <name evidence="1" type="ORF">K1T71_005047</name>
</gene>
<proteinExistence type="predicted"/>